<dbReference type="EMBL" id="KZ678128">
    <property type="protein sequence ID" value="PSN74966.1"/>
    <property type="molecule type" value="Genomic_DNA"/>
</dbReference>
<evidence type="ECO:0000313" key="1">
    <source>
        <dbReference type="EMBL" id="PSN74966.1"/>
    </source>
</evidence>
<dbReference type="Proteomes" id="UP000240883">
    <property type="component" value="Unassembled WGS sequence"/>
</dbReference>
<reference evidence="1 2" key="1">
    <citation type="journal article" date="2018" name="Front. Microbiol.">
        <title>Genome-Wide Analysis of Corynespora cassiicola Leaf Fall Disease Putative Effectors.</title>
        <authorList>
            <person name="Lopez D."/>
            <person name="Ribeiro S."/>
            <person name="Label P."/>
            <person name="Fumanal B."/>
            <person name="Venisse J.S."/>
            <person name="Kohler A."/>
            <person name="de Oliveira R.R."/>
            <person name="Labutti K."/>
            <person name="Lipzen A."/>
            <person name="Lail K."/>
            <person name="Bauer D."/>
            <person name="Ohm R.A."/>
            <person name="Barry K.W."/>
            <person name="Spatafora J."/>
            <person name="Grigoriev I.V."/>
            <person name="Martin F.M."/>
            <person name="Pujade-Renaud V."/>
        </authorList>
    </citation>
    <scope>NUCLEOTIDE SEQUENCE [LARGE SCALE GENOMIC DNA]</scope>
    <source>
        <strain evidence="1 2">Philippines</strain>
    </source>
</reference>
<proteinExistence type="predicted"/>
<accession>A0A2T2PBP6</accession>
<evidence type="ECO:0000313" key="2">
    <source>
        <dbReference type="Proteomes" id="UP000240883"/>
    </source>
</evidence>
<name>A0A2T2PBP6_CORCC</name>
<dbReference type="AlphaFoldDB" id="A0A2T2PBP6"/>
<keyword evidence="2" id="KW-1185">Reference proteome</keyword>
<protein>
    <submittedName>
        <fullName evidence="1">Uncharacterized protein</fullName>
    </submittedName>
</protein>
<sequence>MSAVVQGQCVGLERTAIRIPRPGSPRAGFGACCLWRCAILFNAWVEIKPLAHVLPWGRSQLRLLEWCRFGPLRTDNRCLWSLSLHQRVRKRPGGVKISRRSSMNVQRVLFQRRASNSCERTIWLCKSQLILRILVWDPVVWVASFWLGMGLRIAPEIPPDSIDG</sequence>
<gene>
    <name evidence="1" type="ORF">BS50DRAFT_28336</name>
</gene>
<organism evidence="1 2">
    <name type="scientific">Corynespora cassiicola Philippines</name>
    <dbReference type="NCBI Taxonomy" id="1448308"/>
    <lineage>
        <taxon>Eukaryota</taxon>
        <taxon>Fungi</taxon>
        <taxon>Dikarya</taxon>
        <taxon>Ascomycota</taxon>
        <taxon>Pezizomycotina</taxon>
        <taxon>Dothideomycetes</taxon>
        <taxon>Pleosporomycetidae</taxon>
        <taxon>Pleosporales</taxon>
        <taxon>Corynesporascaceae</taxon>
        <taxon>Corynespora</taxon>
    </lineage>
</organism>